<sequence>MNKGSRYALVTVGMSALSLTPVTAFANTTHTVKSGDTLWGIARTAKTTVQKLQSFNHLKSDTIVIGQRLVIPSTTTKKSSATTTSTHPSQVAVDAPKQLIPVYQSAGSKYHVSWTVLAAIHKLESNFSTSGRLKNPEGAEGPMQFMPSTFAAYGVAAPGHNKPNVFNVDDAIYSTAHMLSADGFAKNPKAALYNYNHSKSYGNEVIRLAGISV</sequence>
<dbReference type="Pfam" id="PF13406">
    <property type="entry name" value="SLT_2"/>
    <property type="match status" value="1"/>
</dbReference>
<keyword evidence="1" id="KW-0732">Signal</keyword>
<dbReference type="SUPFAM" id="SSF54106">
    <property type="entry name" value="LysM domain"/>
    <property type="match status" value="1"/>
</dbReference>
<comment type="caution">
    <text evidence="3">The sequence shown here is derived from an EMBL/GenBank/DDBJ whole genome shotgun (WGS) entry which is preliminary data.</text>
</comment>
<dbReference type="Pfam" id="PF01476">
    <property type="entry name" value="LysM"/>
    <property type="match status" value="1"/>
</dbReference>
<evidence type="ECO:0000256" key="1">
    <source>
        <dbReference type="SAM" id="SignalP"/>
    </source>
</evidence>
<dbReference type="PROSITE" id="PS51782">
    <property type="entry name" value="LYSM"/>
    <property type="match status" value="1"/>
</dbReference>
<dbReference type="RefSeq" id="WP_275475401.1">
    <property type="nucleotide sequence ID" value="NZ_CP162940.1"/>
</dbReference>
<accession>A0ABV5AB90</accession>
<dbReference type="PANTHER" id="PTHR30163:SF8">
    <property type="entry name" value="LYTIC MUREIN TRANSGLYCOSYLASE"/>
    <property type="match status" value="1"/>
</dbReference>
<dbReference type="Gene3D" id="1.10.530.10">
    <property type="match status" value="1"/>
</dbReference>
<feature type="signal peptide" evidence="1">
    <location>
        <begin position="1"/>
        <end position="26"/>
    </location>
</feature>
<evidence type="ECO:0000259" key="2">
    <source>
        <dbReference type="PROSITE" id="PS51782"/>
    </source>
</evidence>
<dbReference type="EMBL" id="JBDXSU010000003">
    <property type="protein sequence ID" value="MFB5189538.1"/>
    <property type="molecule type" value="Genomic_DNA"/>
</dbReference>
<evidence type="ECO:0000313" key="3">
    <source>
        <dbReference type="EMBL" id="MFB5189538.1"/>
    </source>
</evidence>
<dbReference type="InterPro" id="IPR036779">
    <property type="entry name" value="LysM_dom_sf"/>
</dbReference>
<dbReference type="SUPFAM" id="SSF53955">
    <property type="entry name" value="Lysozyme-like"/>
    <property type="match status" value="1"/>
</dbReference>
<dbReference type="InterPro" id="IPR023346">
    <property type="entry name" value="Lysozyme-like_dom_sf"/>
</dbReference>
<protein>
    <submittedName>
        <fullName evidence="3">LysM peptidoglycan-binding domain-containing protein</fullName>
    </submittedName>
</protein>
<dbReference type="InterPro" id="IPR043426">
    <property type="entry name" value="MltB-like"/>
</dbReference>
<dbReference type="Gene3D" id="3.10.350.10">
    <property type="entry name" value="LysM domain"/>
    <property type="match status" value="1"/>
</dbReference>
<dbReference type="SMART" id="SM00257">
    <property type="entry name" value="LysM"/>
    <property type="match status" value="1"/>
</dbReference>
<organism evidence="3 4">
    <name type="scientific">Alicyclobacillus fastidiosus</name>
    <dbReference type="NCBI Taxonomy" id="392011"/>
    <lineage>
        <taxon>Bacteria</taxon>
        <taxon>Bacillati</taxon>
        <taxon>Bacillota</taxon>
        <taxon>Bacilli</taxon>
        <taxon>Bacillales</taxon>
        <taxon>Alicyclobacillaceae</taxon>
        <taxon>Alicyclobacillus</taxon>
    </lineage>
</organism>
<dbReference type="CDD" id="cd13399">
    <property type="entry name" value="Slt35-like"/>
    <property type="match status" value="1"/>
</dbReference>
<proteinExistence type="predicted"/>
<name>A0ABV5AB90_9BACL</name>
<dbReference type="PANTHER" id="PTHR30163">
    <property type="entry name" value="MEMBRANE-BOUND LYTIC MUREIN TRANSGLYCOSYLASE B"/>
    <property type="match status" value="1"/>
</dbReference>
<dbReference type="InterPro" id="IPR031304">
    <property type="entry name" value="SLT_2"/>
</dbReference>
<dbReference type="CDD" id="cd00118">
    <property type="entry name" value="LysM"/>
    <property type="match status" value="1"/>
</dbReference>
<feature type="domain" description="LysM" evidence="2">
    <location>
        <begin position="28"/>
        <end position="71"/>
    </location>
</feature>
<dbReference type="Proteomes" id="UP001579974">
    <property type="component" value="Unassembled WGS sequence"/>
</dbReference>
<keyword evidence="4" id="KW-1185">Reference proteome</keyword>
<evidence type="ECO:0000313" key="4">
    <source>
        <dbReference type="Proteomes" id="UP001579974"/>
    </source>
</evidence>
<feature type="chain" id="PRO_5045808323" evidence="1">
    <location>
        <begin position="27"/>
        <end position="213"/>
    </location>
</feature>
<reference evidence="3 4" key="1">
    <citation type="journal article" date="2024" name="Int. J. Mol. Sci.">
        <title>Exploration of Alicyclobacillus spp. Genome in Search of Antibiotic Resistance.</title>
        <authorList>
            <person name="Bucka-Kolendo J."/>
            <person name="Kiousi D.E."/>
            <person name="Dekowska A."/>
            <person name="Mikolajczuk-Szczyrba A."/>
            <person name="Karadedos D.M."/>
            <person name="Michael P."/>
            <person name="Galanis A."/>
            <person name="Sokolowska B."/>
        </authorList>
    </citation>
    <scope>NUCLEOTIDE SEQUENCE [LARGE SCALE GENOMIC DNA]</scope>
    <source>
        <strain evidence="3 4">KKP 3000</strain>
    </source>
</reference>
<gene>
    <name evidence="3" type="ORF">KKP3000_002810</name>
</gene>
<dbReference type="InterPro" id="IPR018392">
    <property type="entry name" value="LysM"/>
</dbReference>